<dbReference type="EMBL" id="LR797382">
    <property type="protein sequence ID" value="CAB4212513.1"/>
    <property type="molecule type" value="Genomic_DNA"/>
</dbReference>
<dbReference type="EMBL" id="LR798383">
    <property type="protein sequence ID" value="CAB5228129.1"/>
    <property type="molecule type" value="Genomic_DNA"/>
</dbReference>
<gene>
    <name evidence="1" type="ORF">UFOVP1437_41</name>
    <name evidence="2" type="ORF">UFOVP1531_23</name>
</gene>
<reference evidence="2" key="1">
    <citation type="submission" date="2020-05" db="EMBL/GenBank/DDBJ databases">
        <authorList>
            <person name="Chiriac C."/>
            <person name="Salcher M."/>
            <person name="Ghai R."/>
            <person name="Kavagutti S V."/>
        </authorList>
    </citation>
    <scope>NUCLEOTIDE SEQUENCE</scope>
</reference>
<sequence>MKSYKPFNLTQNTSSYVGTDHGIHFDRTAAPSSKYRADVAERYPDVILSKAAKKWLHQK</sequence>
<accession>A0A6J7XB57</accession>
<protein>
    <submittedName>
        <fullName evidence="2">Uncharacterized protein</fullName>
    </submittedName>
</protein>
<organism evidence="2">
    <name type="scientific">uncultured Caudovirales phage</name>
    <dbReference type="NCBI Taxonomy" id="2100421"/>
    <lineage>
        <taxon>Viruses</taxon>
        <taxon>Duplodnaviria</taxon>
        <taxon>Heunggongvirae</taxon>
        <taxon>Uroviricota</taxon>
        <taxon>Caudoviricetes</taxon>
        <taxon>Peduoviridae</taxon>
        <taxon>Maltschvirus</taxon>
        <taxon>Maltschvirus maltsch</taxon>
    </lineage>
</organism>
<proteinExistence type="predicted"/>
<evidence type="ECO:0000313" key="2">
    <source>
        <dbReference type="EMBL" id="CAB5228129.1"/>
    </source>
</evidence>
<evidence type="ECO:0000313" key="1">
    <source>
        <dbReference type="EMBL" id="CAB4212513.1"/>
    </source>
</evidence>
<name>A0A6J7XB57_9CAUD</name>